<evidence type="ECO:0000313" key="7">
    <source>
        <dbReference type="Proteomes" id="UP001501074"/>
    </source>
</evidence>
<dbReference type="SUPFAM" id="SSF48498">
    <property type="entry name" value="Tetracyclin repressor-like, C-terminal domain"/>
    <property type="match status" value="1"/>
</dbReference>
<dbReference type="Gene3D" id="1.10.357.10">
    <property type="entry name" value="Tetracycline Repressor, domain 2"/>
    <property type="match status" value="1"/>
</dbReference>
<dbReference type="InterPro" id="IPR009057">
    <property type="entry name" value="Homeodomain-like_sf"/>
</dbReference>
<dbReference type="Pfam" id="PF00440">
    <property type="entry name" value="TetR_N"/>
    <property type="match status" value="1"/>
</dbReference>
<evidence type="ECO:0000256" key="2">
    <source>
        <dbReference type="ARBA" id="ARBA00023125"/>
    </source>
</evidence>
<keyword evidence="3" id="KW-0804">Transcription</keyword>
<accession>A0ABP6Z870</accession>
<dbReference type="PRINTS" id="PR00455">
    <property type="entry name" value="HTHTETR"/>
</dbReference>
<keyword evidence="7" id="KW-1185">Reference proteome</keyword>
<evidence type="ECO:0000313" key="6">
    <source>
        <dbReference type="EMBL" id="GAA3600903.1"/>
    </source>
</evidence>
<gene>
    <name evidence="6" type="ORF">GCM10022223_15720</name>
</gene>
<dbReference type="Pfam" id="PF16925">
    <property type="entry name" value="TetR_C_13"/>
    <property type="match status" value="1"/>
</dbReference>
<dbReference type="InterPro" id="IPR001647">
    <property type="entry name" value="HTH_TetR"/>
</dbReference>
<reference evidence="7" key="1">
    <citation type="journal article" date="2019" name="Int. J. Syst. Evol. Microbiol.">
        <title>The Global Catalogue of Microorganisms (GCM) 10K type strain sequencing project: providing services to taxonomists for standard genome sequencing and annotation.</title>
        <authorList>
            <consortium name="The Broad Institute Genomics Platform"/>
            <consortium name="The Broad Institute Genome Sequencing Center for Infectious Disease"/>
            <person name="Wu L."/>
            <person name="Ma J."/>
        </authorList>
    </citation>
    <scope>NUCLEOTIDE SEQUENCE [LARGE SCALE GENOMIC DNA]</scope>
    <source>
        <strain evidence="7">JCM 16902</strain>
    </source>
</reference>
<evidence type="ECO:0000256" key="1">
    <source>
        <dbReference type="ARBA" id="ARBA00023015"/>
    </source>
</evidence>
<protein>
    <submittedName>
        <fullName evidence="6">TetR family transcriptional regulator</fullName>
    </submittedName>
</protein>
<evidence type="ECO:0000256" key="4">
    <source>
        <dbReference type="PROSITE-ProRule" id="PRU00335"/>
    </source>
</evidence>
<organism evidence="6 7">
    <name type="scientific">Kineosporia mesophila</name>
    <dbReference type="NCBI Taxonomy" id="566012"/>
    <lineage>
        <taxon>Bacteria</taxon>
        <taxon>Bacillati</taxon>
        <taxon>Actinomycetota</taxon>
        <taxon>Actinomycetes</taxon>
        <taxon>Kineosporiales</taxon>
        <taxon>Kineosporiaceae</taxon>
        <taxon>Kineosporia</taxon>
    </lineage>
</organism>
<evidence type="ECO:0000256" key="3">
    <source>
        <dbReference type="ARBA" id="ARBA00023163"/>
    </source>
</evidence>
<keyword evidence="1" id="KW-0805">Transcription regulation</keyword>
<evidence type="ECO:0000259" key="5">
    <source>
        <dbReference type="PROSITE" id="PS50977"/>
    </source>
</evidence>
<dbReference type="PANTHER" id="PTHR47506:SF3">
    <property type="entry name" value="HTH-TYPE TRANSCRIPTIONAL REGULATOR LMRA"/>
    <property type="match status" value="1"/>
</dbReference>
<proteinExistence type="predicted"/>
<dbReference type="PROSITE" id="PS50977">
    <property type="entry name" value="HTH_TETR_2"/>
    <property type="match status" value="1"/>
</dbReference>
<dbReference type="RefSeq" id="WP_231486318.1">
    <property type="nucleotide sequence ID" value="NZ_BAAAZO010000002.1"/>
</dbReference>
<keyword evidence="2 4" id="KW-0238">DNA-binding</keyword>
<name>A0ABP6Z870_9ACTN</name>
<feature type="domain" description="HTH tetR-type" evidence="5">
    <location>
        <begin position="5"/>
        <end position="65"/>
    </location>
</feature>
<feature type="DNA-binding region" description="H-T-H motif" evidence="4">
    <location>
        <begin position="28"/>
        <end position="47"/>
    </location>
</feature>
<dbReference type="Proteomes" id="UP001501074">
    <property type="component" value="Unassembled WGS sequence"/>
</dbReference>
<sequence length="188" mass="20645">MPVVSEPRERLLRTAAGLFYSEGIGRVGIDRLVSEGQVTRATFYRHFPSKDDLVVAYLRAEDQKLRTGLAGLTDRALSPADSLRAIAHGIGDGICRPGFRGCPFINAAAEYPDPEHPVRQVVSEHRAWFLDTVMAIIGQISPGEAEIAGRQFVMMRDGAMVAGYTEQPEVAVRSLHEGTERLLSQLAR</sequence>
<dbReference type="PANTHER" id="PTHR47506">
    <property type="entry name" value="TRANSCRIPTIONAL REGULATORY PROTEIN"/>
    <property type="match status" value="1"/>
</dbReference>
<dbReference type="EMBL" id="BAAAZO010000002">
    <property type="protein sequence ID" value="GAA3600903.1"/>
    <property type="molecule type" value="Genomic_DNA"/>
</dbReference>
<comment type="caution">
    <text evidence="6">The sequence shown here is derived from an EMBL/GenBank/DDBJ whole genome shotgun (WGS) entry which is preliminary data.</text>
</comment>
<dbReference type="InterPro" id="IPR011075">
    <property type="entry name" value="TetR_C"/>
</dbReference>
<dbReference type="SUPFAM" id="SSF46689">
    <property type="entry name" value="Homeodomain-like"/>
    <property type="match status" value="1"/>
</dbReference>
<dbReference type="InterPro" id="IPR036271">
    <property type="entry name" value="Tet_transcr_reg_TetR-rel_C_sf"/>
</dbReference>